<dbReference type="InterPro" id="IPR011009">
    <property type="entry name" value="Kinase-like_dom_sf"/>
</dbReference>
<dbReference type="SUPFAM" id="SSF56112">
    <property type="entry name" value="Protein kinase-like (PK-like)"/>
    <property type="match status" value="1"/>
</dbReference>
<evidence type="ECO:0000313" key="2">
    <source>
        <dbReference type="Proteomes" id="UP000185657"/>
    </source>
</evidence>
<keyword evidence="2" id="KW-1185">Reference proteome</keyword>
<gene>
    <name evidence="1" type="ORF">LPB72_05795</name>
</gene>
<dbReference type="RefSeq" id="WP_096349038.1">
    <property type="nucleotide sequence ID" value="NZ_CP017476.1"/>
</dbReference>
<comment type="caution">
    <text evidence="1">The sequence shown here is derived from an EMBL/GenBank/DDBJ whole genome shotgun (WGS) entry which is preliminary data.</text>
</comment>
<dbReference type="Proteomes" id="UP000185657">
    <property type="component" value="Unassembled WGS sequence"/>
</dbReference>
<name>A0ABX2UAD9_9BURK</name>
<protein>
    <recommendedName>
        <fullName evidence="3">Aminoglycoside phosphotransferase</fullName>
    </recommendedName>
</protein>
<dbReference type="EMBL" id="LVWD01000004">
    <property type="protein sequence ID" value="OAD43337.1"/>
    <property type="molecule type" value="Genomic_DNA"/>
</dbReference>
<dbReference type="Gene3D" id="3.90.1200.10">
    <property type="match status" value="1"/>
</dbReference>
<evidence type="ECO:0000313" key="1">
    <source>
        <dbReference type="EMBL" id="OAD43337.1"/>
    </source>
</evidence>
<reference evidence="1 2" key="1">
    <citation type="submission" date="2016-02" db="EMBL/GenBank/DDBJ databases">
        <title>Draft genome sequence of Hydrogenophaga sp. LPB0072.</title>
        <authorList>
            <person name="Shin S.-K."/>
            <person name="Yi H."/>
        </authorList>
    </citation>
    <scope>NUCLEOTIDE SEQUENCE [LARGE SCALE GENOMIC DNA]</scope>
    <source>
        <strain evidence="1 2">LPB0072</strain>
    </source>
</reference>
<evidence type="ECO:0008006" key="3">
    <source>
        <dbReference type="Google" id="ProtNLM"/>
    </source>
</evidence>
<sequence length="349" mass="37999">MNDLLEQLRRELTALAHPLAGCALQPMSDKGLAHDHVRLAGSGWLARIPKQSQMGLAAVRNLDYQRTCFERAAPGGHSPALHGVLAPSANLPRGALLVAEIEGRAARLPGDLGAIVRALGSLHALPLPPRAKRSPLQDERDPLKSLCDEIAAQARFLAGAKVAPEVAGAIESQQQRLQALCDQAARPRRHLIAFDGHPGNFIVRADGSAVLVDLEKCRYSYPGLDLAHATLYTSTTWDVDSHAVLSEGEIMAAYRAWDRFMGAAAGEAARWHVPLRGAMWLWSITWCAKWRVLSREREGPSGDGEDWSADRSEAALVTHVRGRVEHYLSAPVVARVLHELAMLERVLSP</sequence>
<proteinExistence type="predicted"/>
<organism evidence="1 2">
    <name type="scientific">Hydrogenophaga crassostreae</name>
    <dbReference type="NCBI Taxonomy" id="1763535"/>
    <lineage>
        <taxon>Bacteria</taxon>
        <taxon>Pseudomonadati</taxon>
        <taxon>Pseudomonadota</taxon>
        <taxon>Betaproteobacteria</taxon>
        <taxon>Burkholderiales</taxon>
        <taxon>Comamonadaceae</taxon>
        <taxon>Hydrogenophaga</taxon>
    </lineage>
</organism>
<accession>A0ABX2UAD9</accession>